<evidence type="ECO:0000313" key="1">
    <source>
        <dbReference type="EMBL" id="BAH22341.1"/>
    </source>
</evidence>
<reference evidence="1" key="1">
    <citation type="submission" date="2009-02" db="EMBL/GenBank/DDBJ databases">
        <title>Conjugal transformation and transposon and chemical mutagenesis of marine and freshwater gram-negative selenate-respiring Citrobacter spp. bacteria.</title>
        <authorList>
            <person name="Sakaguchi T."/>
            <person name="Kato M."/>
            <person name="Kuriyama N."/>
            <person name="Niiyama H."/>
            <person name="Hamada S."/>
            <person name="Morita Y."/>
            <person name="Tamiya E."/>
        </authorList>
    </citation>
    <scope>NUCLEOTIDE SEQUENCE</scope>
    <source>
        <strain evidence="1">JSA</strain>
    </source>
</reference>
<accession>B9A9U4</accession>
<proteinExistence type="predicted"/>
<protein>
    <submittedName>
        <fullName evidence="1">Uncharacterized protein viaA like</fullName>
    </submittedName>
</protein>
<sequence>MVNDNSAFTPALHTLFLQRWRLSLVVQTTTLNQQLLEEERVAFAQ</sequence>
<organism evidence="1">
    <name type="scientific">Citrobacter sp. JSA</name>
    <dbReference type="NCBI Taxonomy" id="595547"/>
    <lineage>
        <taxon>Bacteria</taxon>
        <taxon>Pseudomonadati</taxon>
        <taxon>Pseudomonadota</taxon>
        <taxon>Gammaproteobacteria</taxon>
        <taxon>Enterobacterales</taxon>
        <taxon>Enterobacteriaceae</taxon>
        <taxon>Citrobacter</taxon>
    </lineage>
</organism>
<dbReference type="AlphaFoldDB" id="B9A9U4"/>
<name>B9A9U4_9ENTR</name>
<gene>
    <name evidence="1" type="primary">viaA like</name>
</gene>
<dbReference type="EMBL" id="AB479541">
    <property type="protein sequence ID" value="BAH22341.1"/>
    <property type="molecule type" value="Genomic_DNA"/>
</dbReference>